<reference evidence="1 2" key="1">
    <citation type="submission" date="2015-06" db="EMBL/GenBank/DDBJ databases">
        <title>New insights into the roles of widespread benthic archaea in carbon and nitrogen cycling.</title>
        <authorList>
            <person name="Lazar C.S."/>
            <person name="Baker B.J."/>
            <person name="Seitz K.W."/>
            <person name="Hyde A.S."/>
            <person name="Dick G.J."/>
            <person name="Hinrichs K.-U."/>
            <person name="Teske A.P."/>
        </authorList>
    </citation>
    <scope>NUCLEOTIDE SEQUENCE [LARGE SCALE GENOMIC DNA]</scope>
    <source>
        <strain evidence="1">DG-45</strain>
    </source>
</reference>
<gene>
    <name evidence="1" type="ORF">AC482_03285</name>
</gene>
<accession>A0A0M0BQF6</accession>
<protein>
    <submittedName>
        <fullName evidence="1">Uncharacterized protein</fullName>
    </submittedName>
</protein>
<evidence type="ECO:0000313" key="1">
    <source>
        <dbReference type="EMBL" id="KON30684.1"/>
    </source>
</evidence>
<proteinExistence type="predicted"/>
<evidence type="ECO:0000313" key="2">
    <source>
        <dbReference type="Proteomes" id="UP000037210"/>
    </source>
</evidence>
<comment type="caution">
    <text evidence="1">The sequence shown here is derived from an EMBL/GenBank/DDBJ whole genome shotgun (WGS) entry which is preliminary data.</text>
</comment>
<organism evidence="1 2">
    <name type="scientific">miscellaneous Crenarchaeota group-15 archaeon DG-45</name>
    <dbReference type="NCBI Taxonomy" id="1685127"/>
    <lineage>
        <taxon>Archaea</taxon>
        <taxon>Candidatus Bathyarchaeota</taxon>
        <taxon>MCG-15</taxon>
    </lineage>
</organism>
<name>A0A0M0BQF6_9ARCH</name>
<dbReference type="EMBL" id="LFWZ01000024">
    <property type="protein sequence ID" value="KON30684.1"/>
    <property type="molecule type" value="Genomic_DNA"/>
</dbReference>
<dbReference type="PATRIC" id="fig|1685127.3.peg.938"/>
<dbReference type="AlphaFoldDB" id="A0A0M0BQF6"/>
<sequence>MSLERLESRNILEFLNALQPPVHIILLNAEPSERVDLPEMLAEATRSATSEHEANRLHGVSLLTAGSETGWEINDIESDRLSEPSELLRMEEKIKADRKPRMVMCIYPLTQTMELGEVLFIDIISLHDYIIFSSYEEGGRLLLKAVEKALTSALGDSGSEMLYRFARQMGVERERIPCELRQFRRILRDLLGIGAEFLEKAIFRRLYLELGSSIQAACPDE</sequence>
<dbReference type="Proteomes" id="UP000037210">
    <property type="component" value="Unassembled WGS sequence"/>
</dbReference>